<dbReference type="CDD" id="cd00090">
    <property type="entry name" value="HTH_ARSR"/>
    <property type="match status" value="1"/>
</dbReference>
<accession>A0A919TXE4</accession>
<dbReference type="EMBL" id="BOMY01000042">
    <property type="protein sequence ID" value="GIF23812.1"/>
    <property type="molecule type" value="Genomic_DNA"/>
</dbReference>
<feature type="domain" description="HTH arsR-type" evidence="4">
    <location>
        <begin position="263"/>
        <end position="335"/>
    </location>
</feature>
<dbReference type="SUPFAM" id="SSF46785">
    <property type="entry name" value="Winged helix' DNA-binding domain"/>
    <property type="match status" value="1"/>
</dbReference>
<evidence type="ECO:0000256" key="1">
    <source>
        <dbReference type="ARBA" id="ARBA00023015"/>
    </source>
</evidence>
<keyword evidence="3" id="KW-0804">Transcription</keyword>
<dbReference type="InterPro" id="IPR036388">
    <property type="entry name" value="WH-like_DNA-bd_sf"/>
</dbReference>
<keyword evidence="2" id="KW-0238">DNA-binding</keyword>
<evidence type="ECO:0000313" key="6">
    <source>
        <dbReference type="Proteomes" id="UP000623608"/>
    </source>
</evidence>
<evidence type="ECO:0000259" key="4">
    <source>
        <dbReference type="SMART" id="SM00418"/>
    </source>
</evidence>
<proteinExistence type="predicted"/>
<dbReference type="Gene3D" id="1.10.10.10">
    <property type="entry name" value="Winged helix-like DNA-binding domain superfamily/Winged helix DNA-binding domain"/>
    <property type="match status" value="1"/>
</dbReference>
<protein>
    <submittedName>
        <fullName evidence="5">Transcriptional regulator</fullName>
    </submittedName>
</protein>
<dbReference type="GO" id="GO:0003677">
    <property type="term" value="F:DNA binding"/>
    <property type="evidence" value="ECO:0007669"/>
    <property type="project" value="UniProtKB-KW"/>
</dbReference>
<organism evidence="5 6">
    <name type="scientific">Paractinoplanes tereljensis</name>
    <dbReference type="NCBI Taxonomy" id="571912"/>
    <lineage>
        <taxon>Bacteria</taxon>
        <taxon>Bacillati</taxon>
        <taxon>Actinomycetota</taxon>
        <taxon>Actinomycetes</taxon>
        <taxon>Micromonosporales</taxon>
        <taxon>Micromonosporaceae</taxon>
        <taxon>Paractinoplanes</taxon>
    </lineage>
</organism>
<dbReference type="InterPro" id="IPR011991">
    <property type="entry name" value="ArsR-like_HTH"/>
</dbReference>
<evidence type="ECO:0000313" key="5">
    <source>
        <dbReference type="EMBL" id="GIF23812.1"/>
    </source>
</evidence>
<dbReference type="Pfam" id="PF13412">
    <property type="entry name" value="HTH_24"/>
    <property type="match status" value="1"/>
</dbReference>
<sequence>MLRIHFTVADAMKVRVVVLGAFAELLESFGKLTGPGDGRLFGRWRARTVAQARALSPDVRELARFIVPPTHGMADLFTVVGPTDEYTEAVERLVASPAEALRAELGYAPLIGGPRSGWIADFADGGRVARQRMTGALDGYHEVAIAPYWPRIRAVLENERTTRLGIMARDGLGAMLEGLAPPLLRWSPPVLEMPKYHPSSLEKNTDIYLEGRGLVVVPSLFAAADPGVFTPWGDGPVQLIYQVPLDAPTALRLWRDPGTPDDRAVSTLLGTTRAAALRVVAGGCTTSELARRLNISPGGASQHATVLRESGLIISRRHRNTMRHTITRLGLDLLNSA</sequence>
<evidence type="ECO:0000256" key="3">
    <source>
        <dbReference type="ARBA" id="ARBA00023163"/>
    </source>
</evidence>
<keyword evidence="1" id="KW-0805">Transcription regulation</keyword>
<keyword evidence="6" id="KW-1185">Reference proteome</keyword>
<evidence type="ECO:0000256" key="2">
    <source>
        <dbReference type="ARBA" id="ARBA00023125"/>
    </source>
</evidence>
<dbReference type="SMART" id="SM00418">
    <property type="entry name" value="HTH_ARSR"/>
    <property type="match status" value="1"/>
</dbReference>
<dbReference type="InterPro" id="IPR051011">
    <property type="entry name" value="Metal_resp_trans_reg"/>
</dbReference>
<dbReference type="InterPro" id="IPR001845">
    <property type="entry name" value="HTH_ArsR_DNA-bd_dom"/>
</dbReference>
<dbReference type="InterPro" id="IPR036390">
    <property type="entry name" value="WH_DNA-bd_sf"/>
</dbReference>
<reference evidence="5" key="1">
    <citation type="submission" date="2021-01" db="EMBL/GenBank/DDBJ databases">
        <title>Whole genome shotgun sequence of Actinoplanes tereljensis NBRC 105297.</title>
        <authorList>
            <person name="Komaki H."/>
            <person name="Tamura T."/>
        </authorList>
    </citation>
    <scope>NUCLEOTIDE SEQUENCE</scope>
    <source>
        <strain evidence="5">NBRC 105297</strain>
    </source>
</reference>
<dbReference type="PANTHER" id="PTHR43132">
    <property type="entry name" value="ARSENICAL RESISTANCE OPERON REPRESSOR ARSR-RELATED"/>
    <property type="match status" value="1"/>
</dbReference>
<dbReference type="Proteomes" id="UP000623608">
    <property type="component" value="Unassembled WGS sequence"/>
</dbReference>
<dbReference type="PANTHER" id="PTHR43132:SF8">
    <property type="entry name" value="HTH-TYPE TRANSCRIPTIONAL REGULATOR KMTR"/>
    <property type="match status" value="1"/>
</dbReference>
<dbReference type="AlphaFoldDB" id="A0A919TXE4"/>
<comment type="caution">
    <text evidence="5">The sequence shown here is derived from an EMBL/GenBank/DDBJ whole genome shotgun (WGS) entry which is preliminary data.</text>
</comment>
<dbReference type="GO" id="GO:0003700">
    <property type="term" value="F:DNA-binding transcription factor activity"/>
    <property type="evidence" value="ECO:0007669"/>
    <property type="project" value="InterPro"/>
</dbReference>
<dbReference type="RefSeq" id="WP_203811705.1">
    <property type="nucleotide sequence ID" value="NZ_BOMY01000042.1"/>
</dbReference>
<gene>
    <name evidence="5" type="ORF">Ate02nite_65420</name>
</gene>
<name>A0A919TXE4_9ACTN</name>